<evidence type="ECO:0000256" key="1">
    <source>
        <dbReference type="ARBA" id="ARBA00004370"/>
    </source>
</evidence>
<keyword evidence="2 4" id="KW-0472">Membrane</keyword>
<proteinExistence type="predicted"/>
<dbReference type="PANTHER" id="PTHR31234:SF2">
    <property type="entry name" value="OS05G0199100 PROTEIN"/>
    <property type="match status" value="1"/>
</dbReference>
<name>A0AAV1CQG5_OLDCO</name>
<feature type="compositionally biased region" description="Pro residues" evidence="3">
    <location>
        <begin position="21"/>
        <end position="34"/>
    </location>
</feature>
<feature type="transmembrane region" description="Helical" evidence="4">
    <location>
        <begin position="92"/>
        <end position="115"/>
    </location>
</feature>
<dbReference type="AlphaFoldDB" id="A0AAV1CQG5"/>
<sequence length="277" mass="30507">MAYQSDDRFVMGFPSAKPNQQLPPPGYPVPMPVQPGAYPPPPPAGFNGGYPAPSGSKNYVSPSFNVWYDSRNYGQVDWAGPDEDNGKKFGRVMLVTMVTLIVSMCMVSFVIWFLFGMEIPEFHVANLAVSNLTVTDTLIVGNWDANVTVYNPNEDVKVSLEPVRASLFYKNSPLGMASVEPFNLQGKRVYNLGINLDNEKAVSVPILSEQMNADLKNGFLYVSLRISLGARFASSSIWRKETLRVFCEDLKVKLAPGGDSGKLSDDAQIQTECLIFT</sequence>
<evidence type="ECO:0000313" key="6">
    <source>
        <dbReference type="Proteomes" id="UP001161247"/>
    </source>
</evidence>
<dbReference type="PANTHER" id="PTHR31234">
    <property type="entry name" value="LATE EMBRYOGENESIS ABUNDANT (LEA) HYDROXYPROLINE-RICH GLYCOPROTEIN FAMILY"/>
    <property type="match status" value="1"/>
</dbReference>
<feature type="region of interest" description="Disordered" evidence="3">
    <location>
        <begin position="1"/>
        <end position="34"/>
    </location>
</feature>
<gene>
    <name evidence="5" type="ORF">OLC1_LOCUS8049</name>
</gene>
<keyword evidence="4" id="KW-0812">Transmembrane</keyword>
<evidence type="ECO:0000256" key="3">
    <source>
        <dbReference type="SAM" id="MobiDB-lite"/>
    </source>
</evidence>
<keyword evidence="4" id="KW-1133">Transmembrane helix</keyword>
<dbReference type="InterPro" id="IPR044839">
    <property type="entry name" value="NDR1-like"/>
</dbReference>
<evidence type="ECO:0000313" key="5">
    <source>
        <dbReference type="EMBL" id="CAI9097611.1"/>
    </source>
</evidence>
<evidence type="ECO:0000256" key="2">
    <source>
        <dbReference type="ARBA" id="ARBA00023136"/>
    </source>
</evidence>
<comment type="subcellular location">
    <subcellularLocation>
        <location evidence="1">Membrane</location>
    </subcellularLocation>
</comment>
<reference evidence="5" key="1">
    <citation type="submission" date="2023-03" db="EMBL/GenBank/DDBJ databases">
        <authorList>
            <person name="Julca I."/>
        </authorList>
    </citation>
    <scope>NUCLEOTIDE SEQUENCE</scope>
</reference>
<dbReference type="EMBL" id="OX459120">
    <property type="protein sequence ID" value="CAI9097611.1"/>
    <property type="molecule type" value="Genomic_DNA"/>
</dbReference>
<dbReference type="GO" id="GO:0005886">
    <property type="term" value="C:plasma membrane"/>
    <property type="evidence" value="ECO:0007669"/>
    <property type="project" value="TreeGrafter"/>
</dbReference>
<accession>A0AAV1CQG5</accession>
<dbReference type="Proteomes" id="UP001161247">
    <property type="component" value="Chromosome 3"/>
</dbReference>
<organism evidence="5 6">
    <name type="scientific">Oldenlandia corymbosa var. corymbosa</name>
    <dbReference type="NCBI Taxonomy" id="529605"/>
    <lineage>
        <taxon>Eukaryota</taxon>
        <taxon>Viridiplantae</taxon>
        <taxon>Streptophyta</taxon>
        <taxon>Embryophyta</taxon>
        <taxon>Tracheophyta</taxon>
        <taxon>Spermatophyta</taxon>
        <taxon>Magnoliopsida</taxon>
        <taxon>eudicotyledons</taxon>
        <taxon>Gunneridae</taxon>
        <taxon>Pentapetalae</taxon>
        <taxon>asterids</taxon>
        <taxon>lamiids</taxon>
        <taxon>Gentianales</taxon>
        <taxon>Rubiaceae</taxon>
        <taxon>Rubioideae</taxon>
        <taxon>Spermacoceae</taxon>
        <taxon>Hedyotis-Oldenlandia complex</taxon>
        <taxon>Oldenlandia</taxon>
    </lineage>
</organism>
<dbReference type="GO" id="GO:0098542">
    <property type="term" value="P:defense response to other organism"/>
    <property type="evidence" value="ECO:0007669"/>
    <property type="project" value="InterPro"/>
</dbReference>
<evidence type="ECO:0000256" key="4">
    <source>
        <dbReference type="SAM" id="Phobius"/>
    </source>
</evidence>
<keyword evidence="6" id="KW-1185">Reference proteome</keyword>
<protein>
    <submittedName>
        <fullName evidence="5">OLC1v1034082C1</fullName>
    </submittedName>
</protein>